<dbReference type="VEuPathDB" id="FungiDB:RhiirA1_485523"/>
<dbReference type="Pfam" id="PF00395">
    <property type="entry name" value="SLH"/>
    <property type="match status" value="2"/>
</dbReference>
<dbReference type="EMBL" id="LLXH01009211">
    <property type="protein sequence ID" value="PKC50720.1"/>
    <property type="molecule type" value="Genomic_DNA"/>
</dbReference>
<feature type="domain" description="SLH" evidence="1">
    <location>
        <begin position="99"/>
        <end position="131"/>
    </location>
</feature>
<comment type="caution">
    <text evidence="2">The sequence shown here is derived from an EMBL/GenBank/DDBJ whole genome shotgun (WGS) entry which is preliminary data.</text>
</comment>
<protein>
    <submittedName>
        <fullName evidence="2">SLH-domain-containing protein</fullName>
    </submittedName>
</protein>
<evidence type="ECO:0000313" key="3">
    <source>
        <dbReference type="Proteomes" id="UP000232688"/>
    </source>
</evidence>
<dbReference type="Proteomes" id="UP000232688">
    <property type="component" value="Unassembled WGS sequence"/>
</dbReference>
<gene>
    <name evidence="2" type="ORF">RhiirA1_485523</name>
</gene>
<dbReference type="AlphaFoldDB" id="A0A2N0QI37"/>
<sequence>MVKKSSKKRKYFNSTVATAVVASTVLGVTPVGAADLNYSDVKATDYFYDSIKSLADRGIVKGFPDGLYKPYESVTRGQAAVMLANLLQLDTENVKNPGFTDVPTTHPYYGAIAALSAKGIINGYEDKTYRP</sequence>
<reference evidence="2 3" key="1">
    <citation type="submission" date="2017-10" db="EMBL/GenBank/DDBJ databases">
        <title>Extensive intraspecific genome diversity in a model arbuscular mycorrhizal fungus.</title>
        <authorList>
            <person name="Chen E.C.H."/>
            <person name="Morin E."/>
            <person name="Baudet D."/>
            <person name="Noel J."/>
            <person name="Ndikumana S."/>
            <person name="Charron P."/>
            <person name="St-Onge C."/>
            <person name="Giorgi J."/>
            <person name="Grigoriev I.V."/>
            <person name="Roux C."/>
            <person name="Martin F.M."/>
            <person name="Corradi N."/>
        </authorList>
    </citation>
    <scope>NUCLEOTIDE SEQUENCE [LARGE SCALE GENOMIC DNA]</scope>
    <source>
        <strain evidence="2 3">A1</strain>
    </source>
</reference>
<organism evidence="2 3">
    <name type="scientific">Rhizophagus irregularis</name>
    <dbReference type="NCBI Taxonomy" id="588596"/>
    <lineage>
        <taxon>Eukaryota</taxon>
        <taxon>Fungi</taxon>
        <taxon>Fungi incertae sedis</taxon>
        <taxon>Mucoromycota</taxon>
        <taxon>Glomeromycotina</taxon>
        <taxon>Glomeromycetes</taxon>
        <taxon>Glomerales</taxon>
        <taxon>Glomeraceae</taxon>
        <taxon>Rhizophagus</taxon>
    </lineage>
</organism>
<dbReference type="InterPro" id="IPR051465">
    <property type="entry name" value="Cell_Envelope_Struct_Comp"/>
</dbReference>
<dbReference type="InterPro" id="IPR001119">
    <property type="entry name" value="SLH_dom"/>
</dbReference>
<accession>A0A2N0QI37</accession>
<dbReference type="PANTHER" id="PTHR43308">
    <property type="entry name" value="OUTER MEMBRANE PROTEIN ALPHA-RELATED"/>
    <property type="match status" value="1"/>
</dbReference>
<evidence type="ECO:0000313" key="2">
    <source>
        <dbReference type="EMBL" id="PKC50720.1"/>
    </source>
</evidence>
<name>A0A2N0QI37_9GLOM</name>
<feature type="domain" description="SLH" evidence="1">
    <location>
        <begin position="34"/>
        <end position="97"/>
    </location>
</feature>
<dbReference type="PANTHER" id="PTHR43308:SF5">
    <property type="entry name" value="S-LAYER PROTEIN _ PEPTIDOGLYCAN ENDO-BETA-N-ACETYLGLUCOSAMINIDASE"/>
    <property type="match status" value="1"/>
</dbReference>
<reference evidence="2 3" key="2">
    <citation type="submission" date="2017-10" db="EMBL/GenBank/DDBJ databases">
        <title>Genome analyses suggest a sexual origin of heterokaryosis in a supposedly ancient asexual fungus.</title>
        <authorList>
            <person name="Corradi N."/>
            <person name="Sedzielewska K."/>
            <person name="Noel J."/>
            <person name="Charron P."/>
            <person name="Farinelli L."/>
            <person name="Marton T."/>
            <person name="Kruger M."/>
            <person name="Pelin A."/>
            <person name="Brachmann A."/>
            <person name="Corradi N."/>
        </authorList>
    </citation>
    <scope>NUCLEOTIDE SEQUENCE [LARGE SCALE GENOMIC DNA]</scope>
    <source>
        <strain evidence="2 3">A1</strain>
    </source>
</reference>
<evidence type="ECO:0000259" key="1">
    <source>
        <dbReference type="PROSITE" id="PS51272"/>
    </source>
</evidence>
<proteinExistence type="predicted"/>
<dbReference type="PROSITE" id="PS51272">
    <property type="entry name" value="SLH"/>
    <property type="match status" value="2"/>
</dbReference>
<feature type="non-terminal residue" evidence="2">
    <location>
        <position position="131"/>
    </location>
</feature>